<accession>A0AAE9WCC4</accession>
<dbReference type="PROSITE" id="PS50865">
    <property type="entry name" value="ZF_MYND_2"/>
    <property type="match status" value="1"/>
</dbReference>
<dbReference type="PANTHER" id="PTHR47442:SF1">
    <property type="entry name" value="MYND-TYPE ZINC FINGER PROTEIN MUB1"/>
    <property type="match status" value="1"/>
</dbReference>
<name>A0AAE9WCC4_9SCHI</name>
<feature type="compositionally biased region" description="Polar residues" evidence="8">
    <location>
        <begin position="543"/>
        <end position="574"/>
    </location>
</feature>
<evidence type="ECO:0000256" key="3">
    <source>
        <dbReference type="ARBA" id="ARBA00022490"/>
    </source>
</evidence>
<keyword evidence="5 7" id="KW-0863">Zinc-finger</keyword>
<dbReference type="AlphaFoldDB" id="A0AAE9WCC4"/>
<dbReference type="KEGG" id="som:SOMG_00591"/>
<dbReference type="Gene3D" id="1.25.10.10">
    <property type="entry name" value="Leucine-rich Repeat Variant"/>
    <property type="match status" value="1"/>
</dbReference>
<keyword evidence="11" id="KW-1185">Reference proteome</keyword>
<keyword evidence="4" id="KW-0479">Metal-binding</keyword>
<dbReference type="InterPro" id="IPR002893">
    <property type="entry name" value="Znf_MYND"/>
</dbReference>
<dbReference type="SUPFAM" id="SSF144232">
    <property type="entry name" value="HIT/MYND zinc finger-like"/>
    <property type="match status" value="1"/>
</dbReference>
<evidence type="ECO:0000259" key="9">
    <source>
        <dbReference type="PROSITE" id="PS50865"/>
    </source>
</evidence>
<evidence type="ECO:0000256" key="5">
    <source>
        <dbReference type="ARBA" id="ARBA00022771"/>
    </source>
</evidence>
<comment type="similarity">
    <text evidence="2">Belongs to the MUB1/samB family.</text>
</comment>
<feature type="compositionally biased region" description="Basic and acidic residues" evidence="8">
    <location>
        <begin position="196"/>
        <end position="219"/>
    </location>
</feature>
<gene>
    <name evidence="10" type="primary">mub1</name>
    <name evidence="10" type="ORF">SOMG_00591</name>
</gene>
<dbReference type="GO" id="GO:0005737">
    <property type="term" value="C:cytoplasm"/>
    <property type="evidence" value="ECO:0007669"/>
    <property type="project" value="UniProtKB-SubCell"/>
</dbReference>
<feature type="compositionally biased region" description="Polar residues" evidence="8">
    <location>
        <begin position="150"/>
        <end position="171"/>
    </location>
</feature>
<dbReference type="InterPro" id="IPR051664">
    <property type="entry name" value="MYND-type_zinc_finger"/>
</dbReference>
<organism evidence="10 11">
    <name type="scientific">Schizosaccharomyces osmophilus</name>
    <dbReference type="NCBI Taxonomy" id="2545709"/>
    <lineage>
        <taxon>Eukaryota</taxon>
        <taxon>Fungi</taxon>
        <taxon>Dikarya</taxon>
        <taxon>Ascomycota</taxon>
        <taxon>Taphrinomycotina</taxon>
        <taxon>Schizosaccharomycetes</taxon>
        <taxon>Schizosaccharomycetales</taxon>
        <taxon>Schizosaccharomycetaceae</taxon>
        <taxon>Schizosaccharomyces</taxon>
    </lineage>
</organism>
<dbReference type="Pfam" id="PF01753">
    <property type="entry name" value="zf-MYND"/>
    <property type="match status" value="1"/>
</dbReference>
<evidence type="ECO:0000256" key="2">
    <source>
        <dbReference type="ARBA" id="ARBA00010655"/>
    </source>
</evidence>
<keyword evidence="6" id="KW-0862">Zinc</keyword>
<evidence type="ECO:0000256" key="1">
    <source>
        <dbReference type="ARBA" id="ARBA00004496"/>
    </source>
</evidence>
<feature type="region of interest" description="Disordered" evidence="8">
    <location>
        <begin position="135"/>
        <end position="320"/>
    </location>
</feature>
<sequence length="574" mass="63705">MRESNVSVVWNNRASVTINTVLYDRRALDCDSEMALMNSLSHLAYLTSTSPKIREILTIDGGLVRLMNILRAGRGQTFARMTIWQLALQCVVNVGIRGSEAIRIRVVEAGIVPIVVTLLDDFLFALESVVPSTNRPPVAFTSVSTPPPNNSLAPLDSNSMDAITENNSPLNSLFVGSESSSPHLNNTSGRRNIAIEVRDNDFQNRTRSTNREDTGREFTETGSSQGHSAVFPQDAYGDSQVQSPFTLPRLPSSTSTTSLSNENINPASSPSSPNLPQNPAVSGGSSNPETASSGPSDSSNLFTPLPVNPLNSVQESSRVSDQLSMSIAQQQAIIRRRRAQRAISIPTPLVLFEARRLENTADFQGIASFFDNFDKKINKLPREEDILYGLQILAYTSKNYFHLRSHFEASKDVPGLRMSPLRSGNRVWNTFQLVEQFTLKLYPPQIQYWARAIMNNYCRKDESRGGIRRCASLQCNKWEEHSRQFAKCRRCRRTKYCSKECQQQAWPGHSRWCRVIHKDVRSSRRDIGKQASQTSGAEVESEPLTTNSGVVIPSNTPEATDANSSTATIQNSNT</sequence>
<proteinExistence type="inferred from homology"/>
<feature type="domain" description="MYND-type" evidence="9">
    <location>
        <begin position="472"/>
        <end position="513"/>
    </location>
</feature>
<dbReference type="GO" id="GO:1990304">
    <property type="term" value="C:MUB1-RAD6-UBR2 ubiquitin ligase complex"/>
    <property type="evidence" value="ECO:0007669"/>
    <property type="project" value="TreeGrafter"/>
</dbReference>
<dbReference type="GO" id="GO:0006511">
    <property type="term" value="P:ubiquitin-dependent protein catabolic process"/>
    <property type="evidence" value="ECO:0007669"/>
    <property type="project" value="TreeGrafter"/>
</dbReference>
<evidence type="ECO:0000256" key="6">
    <source>
        <dbReference type="ARBA" id="ARBA00022833"/>
    </source>
</evidence>
<protein>
    <submittedName>
        <fullName evidence="10">Armadillo-type fold protein</fullName>
    </submittedName>
</protein>
<dbReference type="GeneID" id="80874074"/>
<evidence type="ECO:0000256" key="4">
    <source>
        <dbReference type="ARBA" id="ARBA00022723"/>
    </source>
</evidence>
<feature type="compositionally biased region" description="Polar residues" evidence="8">
    <location>
        <begin position="283"/>
        <end position="302"/>
    </location>
</feature>
<evidence type="ECO:0000256" key="8">
    <source>
        <dbReference type="SAM" id="MobiDB-lite"/>
    </source>
</evidence>
<feature type="compositionally biased region" description="Polar residues" evidence="8">
    <location>
        <begin position="177"/>
        <end position="190"/>
    </location>
</feature>
<dbReference type="RefSeq" id="XP_056037104.1">
    <property type="nucleotide sequence ID" value="XM_056179385.1"/>
</dbReference>
<comment type="subcellular location">
    <subcellularLocation>
        <location evidence="1">Cytoplasm</location>
    </subcellularLocation>
</comment>
<reference evidence="10 11" key="1">
    <citation type="journal article" date="2023" name="G3 (Bethesda)">
        <title>A high-quality reference genome for the fission yeast Schizosaccharomyces osmophilus.</title>
        <authorList>
            <person name="Jia G.S."/>
            <person name="Zhang W.C."/>
            <person name="Liang Y."/>
            <person name="Liu X.H."/>
            <person name="Rhind N."/>
            <person name="Pidoux A."/>
            <person name="Brysch-Herzberg M."/>
            <person name="Du L.L."/>
        </authorList>
    </citation>
    <scope>NUCLEOTIDE SEQUENCE [LARGE SCALE GENOMIC DNA]</scope>
    <source>
        <strain evidence="10 11">CBS 15793</strain>
    </source>
</reference>
<dbReference type="PANTHER" id="PTHR47442">
    <property type="entry name" value="MYND-TYPE ZINC FINGER PROTEIN MUB1"/>
    <property type="match status" value="1"/>
</dbReference>
<feature type="compositionally biased region" description="Low complexity" evidence="8">
    <location>
        <begin position="243"/>
        <end position="279"/>
    </location>
</feature>
<feature type="compositionally biased region" description="Polar residues" evidence="8">
    <location>
        <begin position="309"/>
        <end position="320"/>
    </location>
</feature>
<dbReference type="GO" id="GO:0008270">
    <property type="term" value="F:zinc ion binding"/>
    <property type="evidence" value="ECO:0007669"/>
    <property type="project" value="UniProtKB-KW"/>
</dbReference>
<evidence type="ECO:0000256" key="7">
    <source>
        <dbReference type="PROSITE-ProRule" id="PRU00134"/>
    </source>
</evidence>
<dbReference type="Proteomes" id="UP001212411">
    <property type="component" value="Chromosome 1"/>
</dbReference>
<dbReference type="GO" id="GO:0007163">
    <property type="term" value="P:establishment or maintenance of cell polarity"/>
    <property type="evidence" value="ECO:0007669"/>
    <property type="project" value="TreeGrafter"/>
</dbReference>
<evidence type="ECO:0000313" key="11">
    <source>
        <dbReference type="Proteomes" id="UP001212411"/>
    </source>
</evidence>
<dbReference type="Gene3D" id="6.10.140.2220">
    <property type="match status" value="1"/>
</dbReference>
<keyword evidence="3" id="KW-0963">Cytoplasm</keyword>
<feature type="region of interest" description="Disordered" evidence="8">
    <location>
        <begin position="524"/>
        <end position="574"/>
    </location>
</feature>
<evidence type="ECO:0000313" key="10">
    <source>
        <dbReference type="EMBL" id="WBW72861.1"/>
    </source>
</evidence>
<dbReference type="InterPro" id="IPR011989">
    <property type="entry name" value="ARM-like"/>
</dbReference>
<dbReference type="EMBL" id="CP115611">
    <property type="protein sequence ID" value="WBW72861.1"/>
    <property type="molecule type" value="Genomic_DNA"/>
</dbReference>